<keyword evidence="2" id="KW-1185">Reference proteome</keyword>
<gene>
    <name evidence="1" type="ORF">HPB50_020341</name>
</gene>
<name>A0ACB7SN42_HYAAI</name>
<protein>
    <submittedName>
        <fullName evidence="1">Uncharacterized protein</fullName>
    </submittedName>
</protein>
<dbReference type="EMBL" id="CM023483">
    <property type="protein sequence ID" value="KAH6936617.1"/>
    <property type="molecule type" value="Genomic_DNA"/>
</dbReference>
<evidence type="ECO:0000313" key="2">
    <source>
        <dbReference type="Proteomes" id="UP000821845"/>
    </source>
</evidence>
<reference evidence="1" key="1">
    <citation type="submission" date="2020-05" db="EMBL/GenBank/DDBJ databases">
        <title>Large-scale comparative analyses of tick genomes elucidate their genetic diversity and vector capacities.</title>
        <authorList>
            <person name="Jia N."/>
            <person name="Wang J."/>
            <person name="Shi W."/>
            <person name="Du L."/>
            <person name="Sun Y."/>
            <person name="Zhan W."/>
            <person name="Jiang J."/>
            <person name="Wang Q."/>
            <person name="Zhang B."/>
            <person name="Ji P."/>
            <person name="Sakyi L.B."/>
            <person name="Cui X."/>
            <person name="Yuan T."/>
            <person name="Jiang B."/>
            <person name="Yang W."/>
            <person name="Lam T.T.-Y."/>
            <person name="Chang Q."/>
            <person name="Ding S."/>
            <person name="Wang X."/>
            <person name="Zhu J."/>
            <person name="Ruan X."/>
            <person name="Zhao L."/>
            <person name="Wei J."/>
            <person name="Que T."/>
            <person name="Du C."/>
            <person name="Cheng J."/>
            <person name="Dai P."/>
            <person name="Han X."/>
            <person name="Huang E."/>
            <person name="Gao Y."/>
            <person name="Liu J."/>
            <person name="Shao H."/>
            <person name="Ye R."/>
            <person name="Li L."/>
            <person name="Wei W."/>
            <person name="Wang X."/>
            <person name="Wang C."/>
            <person name="Yang T."/>
            <person name="Huo Q."/>
            <person name="Li W."/>
            <person name="Guo W."/>
            <person name="Chen H."/>
            <person name="Zhou L."/>
            <person name="Ni X."/>
            <person name="Tian J."/>
            <person name="Zhou Y."/>
            <person name="Sheng Y."/>
            <person name="Liu T."/>
            <person name="Pan Y."/>
            <person name="Xia L."/>
            <person name="Li J."/>
            <person name="Zhao F."/>
            <person name="Cao W."/>
        </authorList>
    </citation>
    <scope>NUCLEOTIDE SEQUENCE</scope>
    <source>
        <strain evidence="1">Hyas-2018</strain>
    </source>
</reference>
<accession>A0ACB7SN42</accession>
<comment type="caution">
    <text evidence="1">The sequence shown here is derived from an EMBL/GenBank/DDBJ whole genome shotgun (WGS) entry which is preliminary data.</text>
</comment>
<evidence type="ECO:0000313" key="1">
    <source>
        <dbReference type="EMBL" id="KAH6936617.1"/>
    </source>
</evidence>
<organism evidence="1 2">
    <name type="scientific">Hyalomma asiaticum</name>
    <name type="common">Tick</name>
    <dbReference type="NCBI Taxonomy" id="266040"/>
    <lineage>
        <taxon>Eukaryota</taxon>
        <taxon>Metazoa</taxon>
        <taxon>Ecdysozoa</taxon>
        <taxon>Arthropoda</taxon>
        <taxon>Chelicerata</taxon>
        <taxon>Arachnida</taxon>
        <taxon>Acari</taxon>
        <taxon>Parasitiformes</taxon>
        <taxon>Ixodida</taxon>
        <taxon>Ixodoidea</taxon>
        <taxon>Ixodidae</taxon>
        <taxon>Hyalomminae</taxon>
        <taxon>Hyalomma</taxon>
    </lineage>
</organism>
<dbReference type="Proteomes" id="UP000821845">
    <property type="component" value="Chromosome 3"/>
</dbReference>
<sequence>MKFFWDCFDSTYGSWFSPFNPRAQVELVTNQDQLRVLDRYTSAVVQSLCQKLQSRGRGTVEIQSSHSDPSLELLDGTIRGLDQIDHDGRPWLFKVPSEREDLSANNAQAREYFDVAAVLLIEDCEVEALYEYTAIFDYARSGISAASRSAVLVNGNVREVRIGVVIEHPEGPGDLPMVKLFEPMHVSAPKLTHRKVGHLITRAVTKATKQLVRRCIDDELMRVADALNSVVEDIPYPDFANARR</sequence>
<proteinExistence type="predicted"/>